<dbReference type="EMBL" id="LXQA010719983">
    <property type="protein sequence ID" value="MCI67584.1"/>
    <property type="molecule type" value="Genomic_DNA"/>
</dbReference>
<organism evidence="1 2">
    <name type="scientific">Trifolium medium</name>
    <dbReference type="NCBI Taxonomy" id="97028"/>
    <lineage>
        <taxon>Eukaryota</taxon>
        <taxon>Viridiplantae</taxon>
        <taxon>Streptophyta</taxon>
        <taxon>Embryophyta</taxon>
        <taxon>Tracheophyta</taxon>
        <taxon>Spermatophyta</taxon>
        <taxon>Magnoliopsida</taxon>
        <taxon>eudicotyledons</taxon>
        <taxon>Gunneridae</taxon>
        <taxon>Pentapetalae</taxon>
        <taxon>rosids</taxon>
        <taxon>fabids</taxon>
        <taxon>Fabales</taxon>
        <taxon>Fabaceae</taxon>
        <taxon>Papilionoideae</taxon>
        <taxon>50 kb inversion clade</taxon>
        <taxon>NPAAA clade</taxon>
        <taxon>Hologalegina</taxon>
        <taxon>IRL clade</taxon>
        <taxon>Trifolieae</taxon>
        <taxon>Trifolium</taxon>
    </lineage>
</organism>
<comment type="caution">
    <text evidence="1">The sequence shown here is derived from an EMBL/GenBank/DDBJ whole genome shotgun (WGS) entry which is preliminary data.</text>
</comment>
<feature type="non-terminal residue" evidence="1">
    <location>
        <position position="1"/>
    </location>
</feature>
<dbReference type="Proteomes" id="UP000265520">
    <property type="component" value="Unassembled WGS sequence"/>
</dbReference>
<keyword evidence="2" id="KW-1185">Reference proteome</keyword>
<accession>A0A392U4G1</accession>
<dbReference type="AlphaFoldDB" id="A0A392U4G1"/>
<proteinExistence type="predicted"/>
<reference evidence="1 2" key="1">
    <citation type="journal article" date="2018" name="Front. Plant Sci.">
        <title>Red Clover (Trifolium pratense) and Zigzag Clover (T. medium) - A Picture of Genomic Similarities and Differences.</title>
        <authorList>
            <person name="Dluhosova J."/>
            <person name="Istvanek J."/>
            <person name="Nedelnik J."/>
            <person name="Repkova J."/>
        </authorList>
    </citation>
    <scope>NUCLEOTIDE SEQUENCE [LARGE SCALE GENOMIC DNA]</scope>
    <source>
        <strain evidence="2">cv. 10/8</strain>
        <tissue evidence="1">Leaf</tissue>
    </source>
</reference>
<evidence type="ECO:0000313" key="1">
    <source>
        <dbReference type="EMBL" id="MCI67584.1"/>
    </source>
</evidence>
<evidence type="ECO:0000313" key="2">
    <source>
        <dbReference type="Proteomes" id="UP000265520"/>
    </source>
</evidence>
<name>A0A392U4G1_9FABA</name>
<sequence>DESGFVLYKYPGGNERKLGKENLFFDNVWEKLRFQLKEKEEEGIEQEEKEQSQV</sequence>
<protein>
    <submittedName>
        <fullName evidence="1">Uncharacterized protein</fullName>
    </submittedName>
</protein>